<feature type="compositionally biased region" description="Basic and acidic residues" evidence="1">
    <location>
        <begin position="132"/>
        <end position="145"/>
    </location>
</feature>
<organism evidence="2 3">
    <name type="scientific">Leishmania donovani</name>
    <dbReference type="NCBI Taxonomy" id="5661"/>
    <lineage>
        <taxon>Eukaryota</taxon>
        <taxon>Discoba</taxon>
        <taxon>Euglenozoa</taxon>
        <taxon>Kinetoplastea</taxon>
        <taxon>Metakinetoplastina</taxon>
        <taxon>Trypanosomatida</taxon>
        <taxon>Trypanosomatidae</taxon>
        <taxon>Leishmaniinae</taxon>
        <taxon>Leishmania</taxon>
    </lineage>
</organism>
<dbReference type="AlphaFoldDB" id="A0A3Q8IG85"/>
<reference evidence="2 3" key="1">
    <citation type="journal article" date="2018" name="Sci. Rep.">
        <title>A complete Leishmania donovani reference genome identifies novel genetic variations associated with virulence.</title>
        <authorList>
            <person name="Lypaczewski P."/>
            <person name="Hoshizaki J."/>
            <person name="Zhang W.-W."/>
            <person name="McCall L.-I."/>
            <person name="Torcivia-Rodriguez J."/>
            <person name="Simonyan V."/>
            <person name="Kaur A."/>
            <person name="Dewar K."/>
            <person name="Matlashewski G."/>
        </authorList>
    </citation>
    <scope>NUCLEOTIDE SEQUENCE [LARGE SCALE GENOMIC DNA]</scope>
    <source>
        <strain evidence="2 3">LdCL</strain>
    </source>
</reference>
<dbReference type="VEuPathDB" id="TriTrypDB:LdCL_270011800"/>
<sequence length="170" mass="18292">MLRTWPPVSDATPTSRENRAARCDTLAHGGSLTAAVPHQKNEDAELTRRPETVLAQLRTGACPHFGFRQRWVAGSDSMELTWCGAFYSARIAVPPPLPGPSSSPSSGSADTGREDQDMQPTRARLSPVVQHASEEGTRKHSNEPVRRAALDWTAGRFVLHDGGGAVAQQG</sequence>
<gene>
    <name evidence="2" type="ORF">LdCL_270011800</name>
</gene>
<evidence type="ECO:0000313" key="2">
    <source>
        <dbReference type="EMBL" id="AYU79948.1"/>
    </source>
</evidence>
<protein>
    <submittedName>
        <fullName evidence="2">Uncharacterized protein</fullName>
    </submittedName>
</protein>
<proteinExistence type="predicted"/>
<evidence type="ECO:0000256" key="1">
    <source>
        <dbReference type="SAM" id="MobiDB-lite"/>
    </source>
</evidence>
<evidence type="ECO:0000313" key="3">
    <source>
        <dbReference type="Proteomes" id="UP000274082"/>
    </source>
</evidence>
<dbReference type="EMBL" id="CP029526">
    <property type="protein sequence ID" value="AYU79948.1"/>
    <property type="molecule type" value="Genomic_DNA"/>
</dbReference>
<feature type="region of interest" description="Disordered" evidence="1">
    <location>
        <begin position="93"/>
        <end position="145"/>
    </location>
</feature>
<keyword evidence="3" id="KW-1185">Reference proteome</keyword>
<dbReference type="Proteomes" id="UP000274082">
    <property type="component" value="Chromosome 27"/>
</dbReference>
<accession>A0A3Q8IG85</accession>
<name>A0A3Q8IG85_LEIDO</name>